<dbReference type="Pfam" id="PF06781">
    <property type="entry name" value="CrgA"/>
    <property type="match status" value="1"/>
</dbReference>
<dbReference type="GO" id="GO:0005886">
    <property type="term" value="C:plasma membrane"/>
    <property type="evidence" value="ECO:0007669"/>
    <property type="project" value="UniProtKB-SubCell"/>
</dbReference>
<dbReference type="STRING" id="202789.GCA_001457435_01384"/>
<comment type="caution">
    <text evidence="9">The sequence shown here is derived from an EMBL/GenBank/DDBJ whole genome shotgun (WGS) entry which is preliminary data.</text>
</comment>
<comment type="similarity">
    <text evidence="7">Belongs to the CrgA family.</text>
</comment>
<keyword evidence="6 7" id="KW-0131">Cell cycle</keyword>
<keyword evidence="2 7" id="KW-0132">Cell division</keyword>
<name>K9F1S9_9ACTO</name>
<keyword evidence="5 7" id="KW-0472">Membrane</keyword>
<feature type="compositionally biased region" description="Basic and acidic residues" evidence="8">
    <location>
        <begin position="34"/>
        <end position="66"/>
    </location>
</feature>
<feature type="transmembrane region" description="Helical" evidence="7">
    <location>
        <begin position="74"/>
        <end position="96"/>
    </location>
</feature>
<feature type="compositionally biased region" description="Acidic residues" evidence="8">
    <location>
        <begin position="1"/>
        <end position="19"/>
    </location>
</feature>
<dbReference type="GO" id="GO:0051301">
    <property type="term" value="P:cell division"/>
    <property type="evidence" value="ECO:0007669"/>
    <property type="project" value="UniProtKB-UniRule"/>
</dbReference>
<evidence type="ECO:0000256" key="6">
    <source>
        <dbReference type="ARBA" id="ARBA00023306"/>
    </source>
</evidence>
<dbReference type="HOGENOM" id="CLU_160465_0_0_11"/>
<feature type="transmembrane region" description="Helical" evidence="7">
    <location>
        <begin position="108"/>
        <end position="127"/>
    </location>
</feature>
<reference evidence="9 10" key="1">
    <citation type="submission" date="2012-09" db="EMBL/GenBank/DDBJ databases">
        <title>The Genome Sequence of Actinobaculum massiliae ACS-171-V-COL2.</title>
        <authorList>
            <consortium name="The Broad Institute Genome Sequencing Platform"/>
            <person name="Earl A."/>
            <person name="Ward D."/>
            <person name="Feldgarden M."/>
            <person name="Gevers D."/>
            <person name="Saerens B."/>
            <person name="Vaneechoutte M."/>
            <person name="Walker B."/>
            <person name="Young S.K."/>
            <person name="Zeng Q."/>
            <person name="Gargeya S."/>
            <person name="Fitzgerald M."/>
            <person name="Haas B."/>
            <person name="Abouelleil A."/>
            <person name="Alvarado L."/>
            <person name="Arachchi H.M."/>
            <person name="Berlin A."/>
            <person name="Chapman S.B."/>
            <person name="Goldberg J."/>
            <person name="Griggs A."/>
            <person name="Gujja S."/>
            <person name="Hansen M."/>
            <person name="Howarth C."/>
            <person name="Imamovic A."/>
            <person name="Larimer J."/>
            <person name="McCowen C."/>
            <person name="Montmayeur A."/>
            <person name="Murphy C."/>
            <person name="Neiman D."/>
            <person name="Pearson M."/>
            <person name="Priest M."/>
            <person name="Roberts A."/>
            <person name="Saif S."/>
            <person name="Shea T."/>
            <person name="Sisk P."/>
            <person name="Sykes S."/>
            <person name="Wortman J."/>
            <person name="Nusbaum C."/>
            <person name="Birren B."/>
        </authorList>
    </citation>
    <scope>NUCLEOTIDE SEQUENCE [LARGE SCALE GENOMIC DNA]</scope>
    <source>
        <strain evidence="10">ACS-171-V-Col2</strain>
    </source>
</reference>
<keyword evidence="1 7" id="KW-1003">Cell membrane</keyword>
<evidence type="ECO:0000256" key="5">
    <source>
        <dbReference type="ARBA" id="ARBA00023136"/>
    </source>
</evidence>
<dbReference type="InterPro" id="IPR009619">
    <property type="entry name" value="CrgA"/>
</dbReference>
<evidence type="ECO:0000256" key="7">
    <source>
        <dbReference type="HAMAP-Rule" id="MF_00631"/>
    </source>
</evidence>
<sequence>MARTDDELEAQDVTADAEEQEVRRRSKTRHRRTERAADKRRPGTKADQEAQEKLTEEDRHKPSIPRDKRRSPNWWAPLMCTLMILGLIVIVVAYVSHVALPIPGLGQANLFIGFGLLIAGFLMTMGWR</sequence>
<evidence type="ECO:0000313" key="9">
    <source>
        <dbReference type="EMBL" id="EKU95380.1"/>
    </source>
</evidence>
<dbReference type="RefSeq" id="WP_007000951.1">
    <property type="nucleotide sequence ID" value="NZ_JH992955.1"/>
</dbReference>
<comment type="subcellular location">
    <subcellularLocation>
        <location evidence="7">Cell membrane</location>
        <topology evidence="7">Multi-pass membrane protein</topology>
    </subcellularLocation>
</comment>
<proteinExistence type="inferred from homology"/>
<accession>K9F1S9</accession>
<evidence type="ECO:0000256" key="3">
    <source>
        <dbReference type="ARBA" id="ARBA00022692"/>
    </source>
</evidence>
<dbReference type="EMBL" id="AGWL01000003">
    <property type="protein sequence ID" value="EKU95380.1"/>
    <property type="molecule type" value="Genomic_DNA"/>
</dbReference>
<dbReference type="Proteomes" id="UP000009888">
    <property type="component" value="Unassembled WGS sequence"/>
</dbReference>
<evidence type="ECO:0000256" key="8">
    <source>
        <dbReference type="SAM" id="MobiDB-lite"/>
    </source>
</evidence>
<organism evidence="9 10">
    <name type="scientific">Actinobaculum massiliense ACS-171-V-Col2</name>
    <dbReference type="NCBI Taxonomy" id="883066"/>
    <lineage>
        <taxon>Bacteria</taxon>
        <taxon>Bacillati</taxon>
        <taxon>Actinomycetota</taxon>
        <taxon>Actinomycetes</taxon>
        <taxon>Actinomycetales</taxon>
        <taxon>Actinomycetaceae</taxon>
        <taxon>Actinobaculum</taxon>
    </lineage>
</organism>
<keyword evidence="10" id="KW-1185">Reference proteome</keyword>
<evidence type="ECO:0000256" key="4">
    <source>
        <dbReference type="ARBA" id="ARBA00022989"/>
    </source>
</evidence>
<dbReference type="HAMAP" id="MF_00631">
    <property type="entry name" value="CrgA"/>
    <property type="match status" value="1"/>
</dbReference>
<evidence type="ECO:0000313" key="10">
    <source>
        <dbReference type="Proteomes" id="UP000009888"/>
    </source>
</evidence>
<keyword evidence="3 7" id="KW-0812">Transmembrane</keyword>
<feature type="region of interest" description="Disordered" evidence="8">
    <location>
        <begin position="1"/>
        <end position="72"/>
    </location>
</feature>
<protein>
    <recommendedName>
        <fullName evidence="7">Cell division protein CrgA</fullName>
    </recommendedName>
</protein>
<dbReference type="eggNOG" id="ENOG5032ZHR">
    <property type="taxonomic scope" value="Bacteria"/>
</dbReference>
<comment type="function">
    <text evidence="7">Involved in cell division.</text>
</comment>
<gene>
    <name evidence="7" type="primary">crgA</name>
    <name evidence="9" type="ORF">HMPREF9233_00745</name>
</gene>
<dbReference type="AlphaFoldDB" id="K9F1S9"/>
<dbReference type="PATRIC" id="fig|883066.3.peg.770"/>
<evidence type="ECO:0000256" key="1">
    <source>
        <dbReference type="ARBA" id="ARBA00022475"/>
    </source>
</evidence>
<keyword evidence="4 7" id="KW-1133">Transmembrane helix</keyword>
<feature type="compositionally biased region" description="Basic residues" evidence="8">
    <location>
        <begin position="24"/>
        <end position="33"/>
    </location>
</feature>
<evidence type="ECO:0000256" key="2">
    <source>
        <dbReference type="ARBA" id="ARBA00022618"/>
    </source>
</evidence>